<dbReference type="GO" id="GO:0006364">
    <property type="term" value="P:rRNA processing"/>
    <property type="evidence" value="ECO:0007669"/>
    <property type="project" value="UniProtKB-KW"/>
</dbReference>
<keyword evidence="5" id="KW-0539">Nucleus</keyword>
<feature type="region of interest" description="Disordered" evidence="6">
    <location>
        <begin position="255"/>
        <end position="344"/>
    </location>
</feature>
<keyword evidence="4" id="KW-0677">Repeat</keyword>
<feature type="domain" description="S1 motif" evidence="7">
    <location>
        <begin position="93"/>
        <end position="162"/>
    </location>
</feature>
<gene>
    <name evidence="8" type="primary">RRP5_1</name>
    <name evidence="8" type="ORF">IWQ62_001803</name>
</gene>
<evidence type="ECO:0000259" key="7">
    <source>
        <dbReference type="PROSITE" id="PS50126"/>
    </source>
</evidence>
<evidence type="ECO:0000256" key="2">
    <source>
        <dbReference type="ARBA" id="ARBA00022552"/>
    </source>
</evidence>
<feature type="compositionally biased region" description="Basic and acidic residues" evidence="6">
    <location>
        <begin position="315"/>
        <end position="324"/>
    </location>
</feature>
<dbReference type="Gene3D" id="2.40.50.140">
    <property type="entry name" value="Nucleic acid-binding proteins"/>
    <property type="match status" value="1"/>
</dbReference>
<dbReference type="OrthoDB" id="412781at2759"/>
<dbReference type="Pfam" id="PF00575">
    <property type="entry name" value="S1"/>
    <property type="match status" value="1"/>
</dbReference>
<dbReference type="InterPro" id="IPR045209">
    <property type="entry name" value="Rrp5"/>
</dbReference>
<evidence type="ECO:0000256" key="5">
    <source>
        <dbReference type="ARBA" id="ARBA00023242"/>
    </source>
</evidence>
<dbReference type="PANTHER" id="PTHR23270:SF10">
    <property type="entry name" value="PROTEIN RRP5 HOMOLOG"/>
    <property type="match status" value="1"/>
</dbReference>
<evidence type="ECO:0000256" key="4">
    <source>
        <dbReference type="ARBA" id="ARBA00022737"/>
    </source>
</evidence>
<proteinExistence type="predicted"/>
<dbReference type="Gene3D" id="1.25.40.10">
    <property type="entry name" value="Tetratricopeptide repeat domain"/>
    <property type="match status" value="2"/>
</dbReference>
<comment type="caution">
    <text evidence="8">The sequence shown here is derived from an EMBL/GenBank/DDBJ whole genome shotgun (WGS) entry which is preliminary data.</text>
</comment>
<dbReference type="AlphaFoldDB" id="A0A9W8ARL6"/>
<dbReference type="InterPro" id="IPR003029">
    <property type="entry name" value="S1_domain"/>
</dbReference>
<dbReference type="CDD" id="cd00164">
    <property type="entry name" value="S1_like"/>
    <property type="match status" value="1"/>
</dbReference>
<evidence type="ECO:0000256" key="6">
    <source>
        <dbReference type="SAM" id="MobiDB-lite"/>
    </source>
</evidence>
<dbReference type="SUPFAM" id="SSF50249">
    <property type="entry name" value="Nucleic acid-binding proteins"/>
    <property type="match status" value="2"/>
</dbReference>
<dbReference type="PANTHER" id="PTHR23270">
    <property type="entry name" value="PROGRAMMED CELL DEATH PROTEIN 11 PRE-RRNA PROCESSING PROTEIN RRP5"/>
    <property type="match status" value="1"/>
</dbReference>
<dbReference type="GO" id="GO:0003723">
    <property type="term" value="F:RNA binding"/>
    <property type="evidence" value="ECO:0007669"/>
    <property type="project" value="TreeGrafter"/>
</dbReference>
<name>A0A9W8ARL6_9FUNG</name>
<evidence type="ECO:0000256" key="3">
    <source>
        <dbReference type="ARBA" id="ARBA00022553"/>
    </source>
</evidence>
<dbReference type="SMART" id="SM00386">
    <property type="entry name" value="HAT"/>
    <property type="match status" value="5"/>
</dbReference>
<keyword evidence="2" id="KW-0698">rRNA processing</keyword>
<keyword evidence="9" id="KW-1185">Reference proteome</keyword>
<feature type="compositionally biased region" description="Acidic residues" evidence="6">
    <location>
        <begin position="399"/>
        <end position="408"/>
    </location>
</feature>
<dbReference type="Pfam" id="PF05843">
    <property type="entry name" value="Suf"/>
    <property type="match status" value="1"/>
</dbReference>
<organism evidence="8 9">
    <name type="scientific">Dispira parvispora</name>
    <dbReference type="NCBI Taxonomy" id="1520584"/>
    <lineage>
        <taxon>Eukaryota</taxon>
        <taxon>Fungi</taxon>
        <taxon>Fungi incertae sedis</taxon>
        <taxon>Zoopagomycota</taxon>
        <taxon>Kickxellomycotina</taxon>
        <taxon>Dimargaritomycetes</taxon>
        <taxon>Dimargaritales</taxon>
        <taxon>Dimargaritaceae</taxon>
        <taxon>Dispira</taxon>
    </lineage>
</organism>
<dbReference type="GO" id="GO:0032040">
    <property type="term" value="C:small-subunit processome"/>
    <property type="evidence" value="ECO:0007669"/>
    <property type="project" value="TreeGrafter"/>
</dbReference>
<accession>A0A9W8ARL6</accession>
<feature type="region of interest" description="Disordered" evidence="6">
    <location>
        <begin position="381"/>
        <end position="424"/>
    </location>
</feature>
<reference evidence="8" key="1">
    <citation type="submission" date="2022-07" db="EMBL/GenBank/DDBJ databases">
        <title>Phylogenomic reconstructions and comparative analyses of Kickxellomycotina fungi.</title>
        <authorList>
            <person name="Reynolds N.K."/>
            <person name="Stajich J.E."/>
            <person name="Barry K."/>
            <person name="Grigoriev I.V."/>
            <person name="Crous P."/>
            <person name="Smith M.E."/>
        </authorList>
    </citation>
    <scope>NUCLEOTIDE SEQUENCE</scope>
    <source>
        <strain evidence="8">RSA 1196</strain>
    </source>
</reference>
<protein>
    <submittedName>
        <fullName evidence="8">rRNA biogenesis protein rrp5</fullName>
    </submittedName>
</protein>
<evidence type="ECO:0000313" key="9">
    <source>
        <dbReference type="Proteomes" id="UP001150925"/>
    </source>
</evidence>
<keyword evidence="3" id="KW-0597">Phosphoprotein</keyword>
<feature type="domain" description="S1 motif" evidence="7">
    <location>
        <begin position="1"/>
        <end position="64"/>
    </location>
</feature>
<feature type="compositionally biased region" description="Basic residues" evidence="6">
    <location>
        <begin position="413"/>
        <end position="422"/>
    </location>
</feature>
<dbReference type="InterPro" id="IPR011990">
    <property type="entry name" value="TPR-like_helical_dom_sf"/>
</dbReference>
<dbReference type="Proteomes" id="UP001150925">
    <property type="component" value="Unassembled WGS sequence"/>
</dbReference>
<dbReference type="InterPro" id="IPR008847">
    <property type="entry name" value="Suf"/>
</dbReference>
<dbReference type="InterPro" id="IPR003107">
    <property type="entry name" value="HAT"/>
</dbReference>
<comment type="subcellular location">
    <subcellularLocation>
        <location evidence="1">Nucleus</location>
        <location evidence="1">Nucleolus</location>
    </subcellularLocation>
</comment>
<feature type="compositionally biased region" description="Acidic residues" evidence="6">
    <location>
        <begin position="278"/>
        <end position="288"/>
    </location>
</feature>
<evidence type="ECO:0000313" key="8">
    <source>
        <dbReference type="EMBL" id="KAJ1967529.1"/>
    </source>
</evidence>
<dbReference type="FunFam" id="1.25.40.10:FF:000065">
    <property type="entry name" value="Programmed cell death 11"/>
    <property type="match status" value="1"/>
</dbReference>
<dbReference type="EMBL" id="JANBPY010000323">
    <property type="protein sequence ID" value="KAJ1967529.1"/>
    <property type="molecule type" value="Genomic_DNA"/>
</dbReference>
<dbReference type="InterPro" id="IPR012340">
    <property type="entry name" value="NA-bd_OB-fold"/>
</dbReference>
<feature type="domain" description="S1 motif" evidence="7">
    <location>
        <begin position="181"/>
        <end position="251"/>
    </location>
</feature>
<dbReference type="FunFam" id="2.40.50.140:FF:000103">
    <property type="entry name" value="protein RRP5 homolog"/>
    <property type="match status" value="1"/>
</dbReference>
<evidence type="ECO:0000256" key="1">
    <source>
        <dbReference type="ARBA" id="ARBA00004604"/>
    </source>
</evidence>
<dbReference type="SUPFAM" id="SSF48452">
    <property type="entry name" value="TPR-like"/>
    <property type="match status" value="1"/>
</dbReference>
<dbReference type="SMART" id="SM00316">
    <property type="entry name" value="S1"/>
    <property type="match status" value="2"/>
</dbReference>
<sequence length="703" mass="78382">MQITPTGLLVKLADGNKGYVPLTEYRDSYSALLPTWYTLGDTIRGITIPCANLPREAREALSLRVSRFPVDLSAASPVIKDPVVTSQDSISPGMLIRGFVVNSSSLGLDVMLGVDVIAHVSPKCITDIPIAQAYTMYSPGQLVRGIILESTSPRWPVQMSLKRTDCDPNYRPLLLEEFSEGQVVKCCVLKVAEYGVVLQLMNSTVRALCLTRDLSDIPTNDPADLYTRGDFVKGVVLRVDTQKSRMLVGLKASQLEGKDAELSSESDTSDHENTADASDGDQSDDDREELLTLDPGAHNNLDQAVTNEIPVGRNRGFDWGDEGAHSSLGPMHSDSEESEVEEDMSIPVAGPVLNDASPVNQSSTLAPTSIVPVLPLKRGFGWDDGDGQASQEANHSDSEESEDDEAEDGSEKTRKRRKHNKKSVADLTEDVTADLDSALPTLAEDYERLLLSSPNSSYLWINYMAFQLKLAEVSKAREIGELALKTINFREEQEKMNVWVARFNLENQFGSQDDLDAVVKHSLQFCDPKKVYIQLADLYTRSHKTALAEQTYKTLLGKFSQSCKAWTLLASFYLTQGQPDKVQDLLQRCVKTLPKRKHLKAIKTFAILEFKQGDAERGRTIFEGILSNYPKRLDLWSIYIDMETKTANVTKVRSIFERSLTLKLSSKQMKFLFKKWLAFEKEFGSEETVENVKQRAMDYVMSQ</sequence>
<dbReference type="PROSITE" id="PS50126">
    <property type="entry name" value="S1"/>
    <property type="match status" value="3"/>
</dbReference>